<dbReference type="GO" id="GO:0004190">
    <property type="term" value="F:aspartic-type endopeptidase activity"/>
    <property type="evidence" value="ECO:0007669"/>
    <property type="project" value="InterPro"/>
</dbReference>
<feature type="compositionally biased region" description="Basic and acidic residues" evidence="1">
    <location>
        <begin position="60"/>
        <end position="89"/>
    </location>
</feature>
<reference evidence="2 3" key="1">
    <citation type="submission" date="2019-09" db="EMBL/GenBank/DDBJ databases">
        <authorList>
            <person name="Ou C."/>
        </authorList>
    </citation>
    <scope>NUCLEOTIDE SEQUENCE [LARGE SCALE GENOMIC DNA]</scope>
    <source>
        <strain evidence="2">S2</strain>
        <tissue evidence="2">Leaf</tissue>
    </source>
</reference>
<dbReference type="PANTHER" id="PTHR33240">
    <property type="entry name" value="OS08G0508500 PROTEIN"/>
    <property type="match status" value="1"/>
</dbReference>
<feature type="region of interest" description="Disordered" evidence="1">
    <location>
        <begin position="57"/>
        <end position="91"/>
    </location>
</feature>
<reference evidence="3" key="2">
    <citation type="submission" date="2019-10" db="EMBL/GenBank/DDBJ databases">
        <title>A de novo genome assembly of a pear dwarfing rootstock.</title>
        <authorList>
            <person name="Wang F."/>
            <person name="Wang J."/>
            <person name="Li S."/>
            <person name="Zhang Y."/>
            <person name="Fang M."/>
            <person name="Ma L."/>
            <person name="Zhao Y."/>
            <person name="Jiang S."/>
        </authorList>
    </citation>
    <scope>NUCLEOTIDE SEQUENCE [LARGE SCALE GENOMIC DNA]</scope>
</reference>
<proteinExistence type="predicted"/>
<dbReference type="EMBL" id="SMOL01000402">
    <property type="protein sequence ID" value="KAB2614666.1"/>
    <property type="molecule type" value="Genomic_DNA"/>
</dbReference>
<evidence type="ECO:0000313" key="2">
    <source>
        <dbReference type="EMBL" id="KAB2614666.1"/>
    </source>
</evidence>
<sequence>MAPRSRRNTTKSGNASDAGEDENLDEYDILDIIAAIHALGEAQKQIVAFVKELKNLTPKPSEKTNDKDCTPREKVSQEKLAADVGKGPEKAPSFITQEDAIAMLEKELHRSSEDWKYSYDTPWPQAKGWGDKDANLMDFAPSLSDDDFTIDIPEEYNKEAAEEHVFNQEMMVVTLSLYLEGHINDVFIRQALVDTGSSVNILPLVVLTAAGVPTTKLVRSQISIKRFGNNSEETMGYIKINLMIGPIRSLTKFYMIDINVNKHRLVASTYHQCVKGRIRMRPICIPDRSIFRRLT</sequence>
<comment type="caution">
    <text evidence="2">The sequence shown here is derived from an EMBL/GenBank/DDBJ whole genome shotgun (WGS) entry which is preliminary data.</text>
</comment>
<dbReference type="PROSITE" id="PS00141">
    <property type="entry name" value="ASP_PROTEASE"/>
    <property type="match status" value="1"/>
</dbReference>
<accession>A0A5N5GGN2</accession>
<evidence type="ECO:0008006" key="4">
    <source>
        <dbReference type="Google" id="ProtNLM"/>
    </source>
</evidence>
<reference evidence="2 3" key="3">
    <citation type="submission" date="2019-11" db="EMBL/GenBank/DDBJ databases">
        <title>A de novo genome assembly of a pear dwarfing rootstock.</title>
        <authorList>
            <person name="Wang F."/>
            <person name="Wang J."/>
            <person name="Li S."/>
            <person name="Zhang Y."/>
            <person name="Fang M."/>
            <person name="Ma L."/>
            <person name="Zhao Y."/>
            <person name="Jiang S."/>
        </authorList>
    </citation>
    <scope>NUCLEOTIDE SEQUENCE [LARGE SCALE GENOMIC DNA]</scope>
    <source>
        <strain evidence="2">S2</strain>
        <tissue evidence="2">Leaf</tissue>
    </source>
</reference>
<dbReference type="OrthoDB" id="1626705at2759"/>
<evidence type="ECO:0000313" key="3">
    <source>
        <dbReference type="Proteomes" id="UP000327157"/>
    </source>
</evidence>
<protein>
    <recommendedName>
        <fullName evidence="4">Peptidase A2 domain-containing protein</fullName>
    </recommendedName>
</protein>
<dbReference type="AlphaFoldDB" id="A0A5N5GGN2"/>
<feature type="region of interest" description="Disordered" evidence="1">
    <location>
        <begin position="1"/>
        <end position="23"/>
    </location>
</feature>
<dbReference type="Proteomes" id="UP000327157">
    <property type="component" value="Chromosome 3"/>
</dbReference>
<dbReference type="GO" id="GO:0006508">
    <property type="term" value="P:proteolysis"/>
    <property type="evidence" value="ECO:0007669"/>
    <property type="project" value="InterPro"/>
</dbReference>
<name>A0A5N5GGN2_9ROSA</name>
<organism evidence="2 3">
    <name type="scientific">Pyrus ussuriensis x Pyrus communis</name>
    <dbReference type="NCBI Taxonomy" id="2448454"/>
    <lineage>
        <taxon>Eukaryota</taxon>
        <taxon>Viridiplantae</taxon>
        <taxon>Streptophyta</taxon>
        <taxon>Embryophyta</taxon>
        <taxon>Tracheophyta</taxon>
        <taxon>Spermatophyta</taxon>
        <taxon>Magnoliopsida</taxon>
        <taxon>eudicotyledons</taxon>
        <taxon>Gunneridae</taxon>
        <taxon>Pentapetalae</taxon>
        <taxon>rosids</taxon>
        <taxon>fabids</taxon>
        <taxon>Rosales</taxon>
        <taxon>Rosaceae</taxon>
        <taxon>Amygdaloideae</taxon>
        <taxon>Maleae</taxon>
        <taxon>Pyrus</taxon>
    </lineage>
</organism>
<dbReference type="PANTHER" id="PTHR33240:SF15">
    <property type="entry name" value="GAG-PRO-LIKE PROTEIN"/>
    <property type="match status" value="1"/>
</dbReference>
<dbReference type="InterPro" id="IPR001969">
    <property type="entry name" value="Aspartic_peptidase_AS"/>
</dbReference>
<gene>
    <name evidence="2" type="ORF">D8674_021254</name>
</gene>
<evidence type="ECO:0000256" key="1">
    <source>
        <dbReference type="SAM" id="MobiDB-lite"/>
    </source>
</evidence>
<dbReference type="Gene3D" id="2.40.70.10">
    <property type="entry name" value="Acid Proteases"/>
    <property type="match status" value="1"/>
</dbReference>
<keyword evidence="3" id="KW-1185">Reference proteome</keyword>
<dbReference type="InterPro" id="IPR021109">
    <property type="entry name" value="Peptidase_aspartic_dom_sf"/>
</dbReference>